<feature type="domain" description="Fe2OG dioxygenase" evidence="2">
    <location>
        <begin position="171"/>
        <end position="280"/>
    </location>
</feature>
<dbReference type="Pfam" id="PF14226">
    <property type="entry name" value="DIOX_N"/>
    <property type="match status" value="1"/>
</dbReference>
<reference evidence="3" key="2">
    <citation type="submission" date="2022-01" db="EMBL/GenBank/DDBJ databases">
        <authorList>
            <person name="Hirooka S."/>
            <person name="Miyagishima S.Y."/>
        </authorList>
    </citation>
    <scope>NUCLEOTIDE SEQUENCE</scope>
    <source>
        <strain evidence="3">NBRC 102759</strain>
    </source>
</reference>
<dbReference type="Pfam" id="PF03171">
    <property type="entry name" value="2OG-FeII_Oxy"/>
    <property type="match status" value="1"/>
</dbReference>
<dbReference type="InterPro" id="IPR026992">
    <property type="entry name" value="DIOX_N"/>
</dbReference>
<keyword evidence="1" id="KW-0560">Oxidoreductase</keyword>
<comment type="caution">
    <text evidence="3">The sequence shown here is derived from an EMBL/GenBank/DDBJ whole genome shotgun (WGS) entry which is preliminary data.</text>
</comment>
<dbReference type="InterPro" id="IPR005123">
    <property type="entry name" value="Oxoglu/Fe-dep_dioxygenase_dom"/>
</dbReference>
<accession>A0A9C7Q331</accession>
<keyword evidence="4" id="KW-1185">Reference proteome</keyword>
<dbReference type="Gene3D" id="2.60.120.330">
    <property type="entry name" value="B-lactam Antibiotic, Isopenicillin N Synthase, Chain"/>
    <property type="match status" value="1"/>
</dbReference>
<evidence type="ECO:0000256" key="1">
    <source>
        <dbReference type="RuleBase" id="RU003682"/>
    </source>
</evidence>
<dbReference type="EMBL" id="BQMJ01000062">
    <property type="protein sequence ID" value="GJQ14929.1"/>
    <property type="molecule type" value="Genomic_DNA"/>
</dbReference>
<organism evidence="3 4">
    <name type="scientific">Galdieria partita</name>
    <dbReference type="NCBI Taxonomy" id="83374"/>
    <lineage>
        <taxon>Eukaryota</taxon>
        <taxon>Rhodophyta</taxon>
        <taxon>Bangiophyceae</taxon>
        <taxon>Galdieriales</taxon>
        <taxon>Galdieriaceae</taxon>
        <taxon>Galdieria</taxon>
    </lineage>
</organism>
<dbReference type="GO" id="GO:0046872">
    <property type="term" value="F:metal ion binding"/>
    <property type="evidence" value="ECO:0007669"/>
    <property type="project" value="UniProtKB-KW"/>
</dbReference>
<dbReference type="InterPro" id="IPR027443">
    <property type="entry name" value="IPNS-like_sf"/>
</dbReference>
<evidence type="ECO:0000313" key="4">
    <source>
        <dbReference type="Proteomes" id="UP001061958"/>
    </source>
</evidence>
<sequence>MEIPVIDWQQRCASTDAKPVVENFSKLGFLVLKNHGISLEHVQQAFRVAREFFRLPLSLKKSVLRGTLSDNNSGYVEYQKEYLNAASVDKKEALNITCQPWLLPDSLSFLSQLESFYMEAWQLGMQLLEQIDGYFLSSGEKNTLTKHHTFQSLGVYNGTTKEEAVVFKNRTSASTLRLLFYPPVAETGAREGDILAGIHSDYGTLTLLFQDSCGGLQIEHAQDWINVPAQEDVVVVNAGDLLEIWTGGLIPSTKHRVVVTPEMKESSIRGRYSIAFFIHPDDNAIVQPLYGDKTKYNSVLASDYVTGRFQVSYKES</sequence>
<dbReference type="PANTHER" id="PTHR47990">
    <property type="entry name" value="2-OXOGLUTARATE (2OG) AND FE(II)-DEPENDENT OXYGENASE SUPERFAMILY PROTEIN-RELATED"/>
    <property type="match status" value="1"/>
</dbReference>
<keyword evidence="1" id="KW-0479">Metal-binding</keyword>
<dbReference type="Proteomes" id="UP001061958">
    <property type="component" value="Unassembled WGS sequence"/>
</dbReference>
<dbReference type="OrthoDB" id="288590at2759"/>
<dbReference type="GO" id="GO:0016491">
    <property type="term" value="F:oxidoreductase activity"/>
    <property type="evidence" value="ECO:0007669"/>
    <property type="project" value="UniProtKB-KW"/>
</dbReference>
<protein>
    <recommendedName>
        <fullName evidence="2">Fe2OG dioxygenase domain-containing protein</fullName>
    </recommendedName>
</protein>
<comment type="similarity">
    <text evidence="1">Belongs to the iron/ascorbate-dependent oxidoreductase family.</text>
</comment>
<dbReference type="InterPro" id="IPR050231">
    <property type="entry name" value="Iron_ascorbate_oxido_reductase"/>
</dbReference>
<dbReference type="PRINTS" id="PR00682">
    <property type="entry name" value="IPNSYNTHASE"/>
</dbReference>
<dbReference type="InterPro" id="IPR044861">
    <property type="entry name" value="IPNS-like_FE2OG_OXY"/>
</dbReference>
<dbReference type="SUPFAM" id="SSF51197">
    <property type="entry name" value="Clavaminate synthase-like"/>
    <property type="match status" value="1"/>
</dbReference>
<dbReference type="PROSITE" id="PS51471">
    <property type="entry name" value="FE2OG_OXY"/>
    <property type="match status" value="1"/>
</dbReference>
<evidence type="ECO:0000313" key="3">
    <source>
        <dbReference type="EMBL" id="GJQ14929.1"/>
    </source>
</evidence>
<evidence type="ECO:0000259" key="2">
    <source>
        <dbReference type="PROSITE" id="PS51471"/>
    </source>
</evidence>
<gene>
    <name evidence="3" type="ORF">GpartN1_g6720.t1</name>
</gene>
<dbReference type="AlphaFoldDB" id="A0A9C7Q331"/>
<name>A0A9C7Q331_9RHOD</name>
<reference evidence="3" key="1">
    <citation type="journal article" date="2022" name="Proc. Natl. Acad. Sci. U.S.A.">
        <title>Life cycle and functional genomics of the unicellular red alga Galdieria for elucidating algal and plant evolution and industrial use.</title>
        <authorList>
            <person name="Hirooka S."/>
            <person name="Itabashi T."/>
            <person name="Ichinose T.M."/>
            <person name="Onuma R."/>
            <person name="Fujiwara T."/>
            <person name="Yamashita S."/>
            <person name="Jong L.W."/>
            <person name="Tomita R."/>
            <person name="Iwane A.H."/>
            <person name="Miyagishima S.Y."/>
        </authorList>
    </citation>
    <scope>NUCLEOTIDE SEQUENCE</scope>
    <source>
        <strain evidence="3">NBRC 102759</strain>
    </source>
</reference>
<proteinExistence type="inferred from homology"/>
<keyword evidence="1" id="KW-0408">Iron</keyword>